<keyword evidence="2" id="KW-0472">Membrane</keyword>
<evidence type="ECO:0000256" key="2">
    <source>
        <dbReference type="SAM" id="Phobius"/>
    </source>
</evidence>
<keyword evidence="2" id="KW-0812">Transmembrane</keyword>
<comment type="caution">
    <text evidence="4">The sequence shown here is derived from an EMBL/GenBank/DDBJ whole genome shotgun (WGS) entry which is preliminary data.</text>
</comment>
<feature type="compositionally biased region" description="Basic and acidic residues" evidence="1">
    <location>
        <begin position="235"/>
        <end position="244"/>
    </location>
</feature>
<evidence type="ECO:0000256" key="3">
    <source>
        <dbReference type="SAM" id="SignalP"/>
    </source>
</evidence>
<proteinExistence type="predicted"/>
<feature type="transmembrane region" description="Helical" evidence="2">
    <location>
        <begin position="394"/>
        <end position="417"/>
    </location>
</feature>
<dbReference type="EMBL" id="JBDJPC010000007">
    <property type="protein sequence ID" value="KAL1494405.1"/>
    <property type="molecule type" value="Genomic_DNA"/>
</dbReference>
<keyword evidence="2" id="KW-1133">Transmembrane helix</keyword>
<evidence type="ECO:0000313" key="4">
    <source>
        <dbReference type="EMBL" id="KAL1494405.1"/>
    </source>
</evidence>
<feature type="compositionally biased region" description="Polar residues" evidence="1">
    <location>
        <begin position="275"/>
        <end position="290"/>
    </location>
</feature>
<protein>
    <submittedName>
        <fullName evidence="4">Uncharacterized protein</fullName>
    </submittedName>
</protein>
<name>A0ABD1EI80_HYPHA</name>
<evidence type="ECO:0000313" key="5">
    <source>
        <dbReference type="Proteomes" id="UP001566132"/>
    </source>
</evidence>
<keyword evidence="3" id="KW-0732">Signal</keyword>
<feature type="compositionally biased region" description="Polar residues" evidence="1">
    <location>
        <begin position="430"/>
        <end position="439"/>
    </location>
</feature>
<organism evidence="4 5">
    <name type="scientific">Hypothenemus hampei</name>
    <name type="common">Coffee berry borer</name>
    <dbReference type="NCBI Taxonomy" id="57062"/>
    <lineage>
        <taxon>Eukaryota</taxon>
        <taxon>Metazoa</taxon>
        <taxon>Ecdysozoa</taxon>
        <taxon>Arthropoda</taxon>
        <taxon>Hexapoda</taxon>
        <taxon>Insecta</taxon>
        <taxon>Pterygota</taxon>
        <taxon>Neoptera</taxon>
        <taxon>Endopterygota</taxon>
        <taxon>Coleoptera</taxon>
        <taxon>Polyphaga</taxon>
        <taxon>Cucujiformia</taxon>
        <taxon>Curculionidae</taxon>
        <taxon>Scolytinae</taxon>
        <taxon>Hypothenemus</taxon>
    </lineage>
</organism>
<keyword evidence="5" id="KW-1185">Reference proteome</keyword>
<feature type="compositionally biased region" description="Acidic residues" evidence="1">
    <location>
        <begin position="157"/>
        <end position="168"/>
    </location>
</feature>
<feature type="signal peptide" evidence="3">
    <location>
        <begin position="1"/>
        <end position="24"/>
    </location>
</feature>
<feature type="region of interest" description="Disordered" evidence="1">
    <location>
        <begin position="419"/>
        <end position="472"/>
    </location>
</feature>
<feature type="chain" id="PRO_5044881098" evidence="3">
    <location>
        <begin position="25"/>
        <end position="472"/>
    </location>
</feature>
<feature type="region of interest" description="Disordered" evidence="1">
    <location>
        <begin position="94"/>
        <end position="388"/>
    </location>
</feature>
<gene>
    <name evidence="4" type="ORF">ABEB36_010008</name>
</gene>
<dbReference type="AlphaFoldDB" id="A0ABD1EI80"/>
<feature type="compositionally biased region" description="Acidic residues" evidence="1">
    <location>
        <begin position="186"/>
        <end position="198"/>
    </location>
</feature>
<dbReference type="Proteomes" id="UP001566132">
    <property type="component" value="Unassembled WGS sequence"/>
</dbReference>
<accession>A0ABD1EI80</accession>
<feature type="compositionally biased region" description="Polar residues" evidence="1">
    <location>
        <begin position="255"/>
        <end position="267"/>
    </location>
</feature>
<sequence length="472" mass="51560">MGKLVSLGVGLILLLASSLSTCNGQEYFLLDQQDLWDDDEGAIQEYSDDVLRALCENYEFIMNNDWIDCSDVQFQTKQDPWNENDDLHVISKREADDQQLTEGSGNGEIEKSVKEGSLLATDEEQVVDKEKSAAQNETALPSLRAANAENPESADKIDEEPSEPEAAIDADVPVEKPVDNDQPSAPEEELTGNGEQEDTQPKESVQKEPSDVAVNAEVPLEKQDPQPETEDNEQKEDSQTKEEQPSEPAVVGNVAQESPADNEQQSVVELVKPQTPGTLEQESSQKTQEFAVTKANQDKIELPPLIHSVPVSEGTTSAPKEVSNHSAEPEPIDGQQSGSAVLFKEPHQDHGPVEGAETEKQLAKMSTNAKKAAGNEEPNTAESSENVKRAGKDATILVVLFVIVIVIGAAAFTHHIVKKRKQKNEEKKSTNGQSPNNGDIEQGTEMKPLMLKSENPVIIKEYSDEKKQEVPA</sequence>
<feature type="compositionally biased region" description="Basic and acidic residues" evidence="1">
    <location>
        <begin position="199"/>
        <end position="210"/>
    </location>
</feature>
<feature type="compositionally biased region" description="Basic and acidic residues" evidence="1">
    <location>
        <begin position="344"/>
        <end position="362"/>
    </location>
</feature>
<feature type="compositionally biased region" description="Basic and acidic residues" evidence="1">
    <location>
        <begin position="461"/>
        <end position="472"/>
    </location>
</feature>
<evidence type="ECO:0000256" key="1">
    <source>
        <dbReference type="SAM" id="MobiDB-lite"/>
    </source>
</evidence>
<reference evidence="4 5" key="1">
    <citation type="submission" date="2024-05" db="EMBL/GenBank/DDBJ databases">
        <title>Genetic variation in Jamaican populations of the coffee berry borer (Hypothenemus hampei).</title>
        <authorList>
            <person name="Errbii M."/>
            <person name="Myrie A."/>
        </authorList>
    </citation>
    <scope>NUCLEOTIDE SEQUENCE [LARGE SCALE GENOMIC DNA]</scope>
    <source>
        <strain evidence="4">JA-Hopewell-2020-01-JO</strain>
        <tissue evidence="4">Whole body</tissue>
    </source>
</reference>